<reference evidence="2 3" key="2">
    <citation type="journal article" date="2017" name="Nature">
        <title>The Apostasia genome and the evolution of orchids.</title>
        <authorList>
            <person name="Zhang G.Q."/>
            <person name="Liu K.W."/>
            <person name="Li Z."/>
            <person name="Lohaus R."/>
            <person name="Hsiao Y.Y."/>
            <person name="Niu S.C."/>
            <person name="Wang J.Y."/>
            <person name="Lin Y.C."/>
            <person name="Xu Q."/>
            <person name="Chen L.J."/>
            <person name="Yoshida K."/>
            <person name="Fujiwara S."/>
            <person name="Wang Z.W."/>
            <person name="Zhang Y.Q."/>
            <person name="Mitsuda N."/>
            <person name="Wang M."/>
            <person name="Liu G.H."/>
            <person name="Pecoraro L."/>
            <person name="Huang H.X."/>
            <person name="Xiao X.J."/>
            <person name="Lin M."/>
            <person name="Wu X.Y."/>
            <person name="Wu W.L."/>
            <person name="Chen Y.Y."/>
            <person name="Chang S.B."/>
            <person name="Sakamoto S."/>
            <person name="Ohme-Takagi M."/>
            <person name="Yagi M."/>
            <person name="Zeng S.J."/>
            <person name="Shen C.Y."/>
            <person name="Yeh C.M."/>
            <person name="Luo Y.B."/>
            <person name="Tsai W.C."/>
            <person name="Van de Peer Y."/>
            <person name="Liu Z.J."/>
        </authorList>
    </citation>
    <scope>NUCLEOTIDE SEQUENCE [LARGE SCALE GENOMIC DNA]</scope>
    <source>
        <tissue evidence="2">The whole plant</tissue>
    </source>
</reference>
<dbReference type="STRING" id="906689.A0A2I0VUC0"/>
<organism evidence="2 3">
    <name type="scientific">Dendrobium catenatum</name>
    <dbReference type="NCBI Taxonomy" id="906689"/>
    <lineage>
        <taxon>Eukaryota</taxon>
        <taxon>Viridiplantae</taxon>
        <taxon>Streptophyta</taxon>
        <taxon>Embryophyta</taxon>
        <taxon>Tracheophyta</taxon>
        <taxon>Spermatophyta</taxon>
        <taxon>Magnoliopsida</taxon>
        <taxon>Liliopsida</taxon>
        <taxon>Asparagales</taxon>
        <taxon>Orchidaceae</taxon>
        <taxon>Epidendroideae</taxon>
        <taxon>Malaxideae</taxon>
        <taxon>Dendrobiinae</taxon>
        <taxon>Dendrobium</taxon>
    </lineage>
</organism>
<accession>A0A2I0VUC0</accession>
<dbReference type="InterPro" id="IPR000477">
    <property type="entry name" value="RT_dom"/>
</dbReference>
<feature type="domain" description="Reverse transcriptase" evidence="1">
    <location>
        <begin position="1"/>
        <end position="82"/>
    </location>
</feature>
<protein>
    <submittedName>
        <fullName evidence="2">Ribonuclease H protein</fullName>
    </submittedName>
</protein>
<dbReference type="PANTHER" id="PTHR33116:SF84">
    <property type="entry name" value="RNA-DIRECTED DNA POLYMERASE"/>
    <property type="match status" value="1"/>
</dbReference>
<name>A0A2I0VUC0_9ASPA</name>
<dbReference type="AlphaFoldDB" id="A0A2I0VUC0"/>
<gene>
    <name evidence="2" type="ORF">MA16_Dca018740</name>
</gene>
<sequence>MNPKLFFRTSGVLPLTHLSFADDFIIFSNGSIKMIQMLLNFIENFQNTSGLTFNKSKSSFFTAKSLSISLIHSIERKIGLIKRFLPLKHLGTPLFKGRKLSFLFDDILSTILKKFTSRAFNFLSYGGRLVLIKHVLCSIHIYLLHTLALTVNVSRRLEVLFNKFLWGSKEGSNALIWGSWKNYYGTTEEGKLGFKTIKDMAIAFNLKLWYNFRAKKSLWAKFMVTKYCGMKHPLNCSFKIGDFPK</sequence>
<evidence type="ECO:0000313" key="3">
    <source>
        <dbReference type="Proteomes" id="UP000233837"/>
    </source>
</evidence>
<evidence type="ECO:0000313" key="2">
    <source>
        <dbReference type="EMBL" id="PKU67000.1"/>
    </source>
</evidence>
<dbReference type="PROSITE" id="PS50878">
    <property type="entry name" value="RT_POL"/>
    <property type="match status" value="1"/>
</dbReference>
<keyword evidence="3" id="KW-1185">Reference proteome</keyword>
<proteinExistence type="predicted"/>
<evidence type="ECO:0000259" key="1">
    <source>
        <dbReference type="PROSITE" id="PS50878"/>
    </source>
</evidence>
<dbReference type="PANTHER" id="PTHR33116">
    <property type="entry name" value="REVERSE TRANSCRIPTASE ZINC-BINDING DOMAIN-CONTAINING PROTEIN-RELATED-RELATED"/>
    <property type="match status" value="1"/>
</dbReference>
<dbReference type="Proteomes" id="UP000233837">
    <property type="component" value="Unassembled WGS sequence"/>
</dbReference>
<dbReference type="EMBL" id="KZ503229">
    <property type="protein sequence ID" value="PKU67000.1"/>
    <property type="molecule type" value="Genomic_DNA"/>
</dbReference>
<reference evidence="2 3" key="1">
    <citation type="journal article" date="2016" name="Sci. Rep.">
        <title>The Dendrobium catenatum Lindl. genome sequence provides insights into polysaccharide synthase, floral development and adaptive evolution.</title>
        <authorList>
            <person name="Zhang G.Q."/>
            <person name="Xu Q."/>
            <person name="Bian C."/>
            <person name="Tsai W.C."/>
            <person name="Yeh C.M."/>
            <person name="Liu K.W."/>
            <person name="Yoshida K."/>
            <person name="Zhang L.S."/>
            <person name="Chang S.B."/>
            <person name="Chen F."/>
            <person name="Shi Y."/>
            <person name="Su Y.Y."/>
            <person name="Zhang Y.Q."/>
            <person name="Chen L.J."/>
            <person name="Yin Y."/>
            <person name="Lin M."/>
            <person name="Huang H."/>
            <person name="Deng H."/>
            <person name="Wang Z.W."/>
            <person name="Zhu S.L."/>
            <person name="Zhao X."/>
            <person name="Deng C."/>
            <person name="Niu S.C."/>
            <person name="Huang J."/>
            <person name="Wang M."/>
            <person name="Liu G.H."/>
            <person name="Yang H.J."/>
            <person name="Xiao X.J."/>
            <person name="Hsiao Y.Y."/>
            <person name="Wu W.L."/>
            <person name="Chen Y.Y."/>
            <person name="Mitsuda N."/>
            <person name="Ohme-Takagi M."/>
            <person name="Luo Y.B."/>
            <person name="Van de Peer Y."/>
            <person name="Liu Z.J."/>
        </authorList>
    </citation>
    <scope>NUCLEOTIDE SEQUENCE [LARGE SCALE GENOMIC DNA]</scope>
    <source>
        <tissue evidence="2">The whole plant</tissue>
    </source>
</reference>